<evidence type="ECO:0000256" key="8">
    <source>
        <dbReference type="ARBA" id="ARBA00048679"/>
    </source>
</evidence>
<evidence type="ECO:0000256" key="3">
    <source>
        <dbReference type="ARBA" id="ARBA00022679"/>
    </source>
</evidence>
<organism evidence="12 13">
    <name type="scientific">Mucor flavus</name>
    <dbReference type="NCBI Taxonomy" id="439312"/>
    <lineage>
        <taxon>Eukaryota</taxon>
        <taxon>Fungi</taxon>
        <taxon>Fungi incertae sedis</taxon>
        <taxon>Mucoromycota</taxon>
        <taxon>Mucoromycotina</taxon>
        <taxon>Mucoromycetes</taxon>
        <taxon>Mucorales</taxon>
        <taxon>Mucorineae</taxon>
        <taxon>Mucoraceae</taxon>
        <taxon>Mucor</taxon>
    </lineage>
</organism>
<feature type="region of interest" description="Disordered" evidence="9">
    <location>
        <begin position="831"/>
        <end position="859"/>
    </location>
</feature>
<proteinExistence type="predicted"/>
<dbReference type="PANTHER" id="PTHR24346">
    <property type="entry name" value="MAP/MICROTUBULE AFFINITY-REGULATING KINASE"/>
    <property type="match status" value="1"/>
</dbReference>
<evidence type="ECO:0000256" key="1">
    <source>
        <dbReference type="ARBA" id="ARBA00012513"/>
    </source>
</evidence>
<feature type="compositionally biased region" description="Acidic residues" evidence="9">
    <location>
        <begin position="417"/>
        <end position="427"/>
    </location>
</feature>
<dbReference type="Pfam" id="PF02149">
    <property type="entry name" value="KA1"/>
    <property type="match status" value="1"/>
</dbReference>
<feature type="region of interest" description="Disordered" evidence="9">
    <location>
        <begin position="394"/>
        <end position="578"/>
    </location>
</feature>
<dbReference type="InterPro" id="IPR028375">
    <property type="entry name" value="KA1/Ssp2_C"/>
</dbReference>
<dbReference type="SMART" id="SM00220">
    <property type="entry name" value="S_TKc"/>
    <property type="match status" value="1"/>
</dbReference>
<dbReference type="PROSITE" id="PS50032">
    <property type="entry name" value="KA1"/>
    <property type="match status" value="1"/>
</dbReference>
<dbReference type="InterPro" id="IPR008271">
    <property type="entry name" value="Ser/Thr_kinase_AS"/>
</dbReference>
<keyword evidence="3" id="KW-0808">Transferase</keyword>
<evidence type="ECO:0000256" key="7">
    <source>
        <dbReference type="ARBA" id="ARBA00047899"/>
    </source>
</evidence>
<keyword evidence="5" id="KW-0418">Kinase</keyword>
<evidence type="ECO:0000313" key="12">
    <source>
        <dbReference type="EMBL" id="GAA5816863.1"/>
    </source>
</evidence>
<dbReference type="EMBL" id="BAABUK010000035">
    <property type="protein sequence ID" value="GAA5816863.1"/>
    <property type="molecule type" value="Genomic_DNA"/>
</dbReference>
<dbReference type="PROSITE" id="PS00108">
    <property type="entry name" value="PROTEIN_KINASE_ST"/>
    <property type="match status" value="1"/>
</dbReference>
<evidence type="ECO:0000256" key="6">
    <source>
        <dbReference type="ARBA" id="ARBA00022840"/>
    </source>
</evidence>
<dbReference type="Proteomes" id="UP001473302">
    <property type="component" value="Unassembled WGS sequence"/>
</dbReference>
<evidence type="ECO:0000256" key="9">
    <source>
        <dbReference type="SAM" id="MobiDB-lite"/>
    </source>
</evidence>
<dbReference type="Pfam" id="PF00069">
    <property type="entry name" value="Pkinase"/>
    <property type="match status" value="1"/>
</dbReference>
<evidence type="ECO:0000256" key="2">
    <source>
        <dbReference type="ARBA" id="ARBA00022527"/>
    </source>
</evidence>
<gene>
    <name evidence="12" type="ORF">MFLAVUS_010397</name>
</gene>
<accession>A0ABP9ZCN4</accession>
<dbReference type="EC" id="2.7.11.1" evidence="1"/>
<evidence type="ECO:0000313" key="13">
    <source>
        <dbReference type="Proteomes" id="UP001473302"/>
    </source>
</evidence>
<evidence type="ECO:0000256" key="5">
    <source>
        <dbReference type="ARBA" id="ARBA00022777"/>
    </source>
</evidence>
<feature type="compositionally biased region" description="Polar residues" evidence="9">
    <location>
        <begin position="537"/>
        <end position="554"/>
    </location>
</feature>
<feature type="compositionally biased region" description="Pro residues" evidence="9">
    <location>
        <begin position="495"/>
        <end position="510"/>
    </location>
</feature>
<keyword evidence="6" id="KW-0067">ATP-binding</keyword>
<feature type="region of interest" description="Disordered" evidence="9">
    <location>
        <begin position="932"/>
        <end position="952"/>
    </location>
</feature>
<dbReference type="PROSITE" id="PS50011">
    <property type="entry name" value="PROTEIN_KINASE_DOM"/>
    <property type="match status" value="1"/>
</dbReference>
<dbReference type="InterPro" id="IPR011009">
    <property type="entry name" value="Kinase-like_dom_sf"/>
</dbReference>
<feature type="compositionally biased region" description="Polar residues" evidence="9">
    <location>
        <begin position="562"/>
        <end position="574"/>
    </location>
</feature>
<dbReference type="SUPFAM" id="SSF103243">
    <property type="entry name" value="KA1-like"/>
    <property type="match status" value="1"/>
</dbReference>
<feature type="domain" description="KA1" evidence="11">
    <location>
        <begin position="865"/>
        <end position="915"/>
    </location>
</feature>
<dbReference type="InterPro" id="IPR000719">
    <property type="entry name" value="Prot_kinase_dom"/>
</dbReference>
<feature type="region of interest" description="Disordered" evidence="9">
    <location>
        <begin position="666"/>
        <end position="687"/>
    </location>
</feature>
<dbReference type="Gene3D" id="1.10.510.10">
    <property type="entry name" value="Transferase(Phosphotransferase) domain 1"/>
    <property type="match status" value="1"/>
</dbReference>
<feature type="compositionally biased region" description="Low complexity" evidence="9">
    <location>
        <begin position="831"/>
        <end position="854"/>
    </location>
</feature>
<name>A0ABP9ZCN4_9FUNG</name>
<evidence type="ECO:0000259" key="10">
    <source>
        <dbReference type="PROSITE" id="PS50011"/>
    </source>
</evidence>
<feature type="compositionally biased region" description="Polar residues" evidence="9">
    <location>
        <begin position="429"/>
        <end position="445"/>
    </location>
</feature>
<dbReference type="Gene3D" id="3.30.310.80">
    <property type="entry name" value="Kinase associated domain 1, KA1"/>
    <property type="match status" value="1"/>
</dbReference>
<feature type="compositionally biased region" description="Basic and acidic residues" evidence="9">
    <location>
        <begin position="521"/>
        <end position="533"/>
    </location>
</feature>
<dbReference type="PANTHER" id="PTHR24346:SF110">
    <property type="entry name" value="NON-SPECIFIC SERINE_THREONINE PROTEIN KINASE"/>
    <property type="match status" value="1"/>
</dbReference>
<comment type="catalytic activity">
    <reaction evidence="8">
        <text>L-seryl-[protein] + ATP = O-phospho-L-seryl-[protein] + ADP + H(+)</text>
        <dbReference type="Rhea" id="RHEA:17989"/>
        <dbReference type="Rhea" id="RHEA-COMP:9863"/>
        <dbReference type="Rhea" id="RHEA-COMP:11604"/>
        <dbReference type="ChEBI" id="CHEBI:15378"/>
        <dbReference type="ChEBI" id="CHEBI:29999"/>
        <dbReference type="ChEBI" id="CHEBI:30616"/>
        <dbReference type="ChEBI" id="CHEBI:83421"/>
        <dbReference type="ChEBI" id="CHEBI:456216"/>
        <dbReference type="EC" id="2.7.11.1"/>
    </reaction>
</comment>
<comment type="catalytic activity">
    <reaction evidence="7">
        <text>L-threonyl-[protein] + ATP = O-phospho-L-threonyl-[protein] + ADP + H(+)</text>
        <dbReference type="Rhea" id="RHEA:46608"/>
        <dbReference type="Rhea" id="RHEA-COMP:11060"/>
        <dbReference type="Rhea" id="RHEA-COMP:11605"/>
        <dbReference type="ChEBI" id="CHEBI:15378"/>
        <dbReference type="ChEBI" id="CHEBI:30013"/>
        <dbReference type="ChEBI" id="CHEBI:30616"/>
        <dbReference type="ChEBI" id="CHEBI:61977"/>
        <dbReference type="ChEBI" id="CHEBI:456216"/>
        <dbReference type="EC" id="2.7.11.1"/>
    </reaction>
</comment>
<reference evidence="12 13" key="1">
    <citation type="submission" date="2024-04" db="EMBL/GenBank/DDBJ databases">
        <title>genome sequences of Mucor flavus KT1a and Helicostylum pulchrum KT1b strains isolated from the surface of a dry-aged beef.</title>
        <authorList>
            <person name="Toyotome T."/>
            <person name="Hosono M."/>
            <person name="Torimaru M."/>
            <person name="Fukuda K."/>
            <person name="Mikami N."/>
        </authorList>
    </citation>
    <scope>NUCLEOTIDE SEQUENCE [LARGE SCALE GENOMIC DNA]</scope>
    <source>
        <strain evidence="12 13">KT1a</strain>
    </source>
</reference>
<dbReference type="InterPro" id="IPR001772">
    <property type="entry name" value="KA1_dom"/>
</dbReference>
<comment type="caution">
    <text evidence="12">The sequence shown here is derived from an EMBL/GenBank/DDBJ whole genome shotgun (WGS) entry which is preliminary data.</text>
</comment>
<protein>
    <recommendedName>
        <fullName evidence="1">non-specific serine/threonine protein kinase</fullName>
        <ecNumber evidence="1">2.7.11.1</ecNumber>
    </recommendedName>
</protein>
<feature type="domain" description="Protein kinase" evidence="10">
    <location>
        <begin position="94"/>
        <end position="356"/>
    </location>
</feature>
<feature type="compositionally biased region" description="Low complexity" evidence="9">
    <location>
        <begin position="630"/>
        <end position="647"/>
    </location>
</feature>
<keyword evidence="2" id="KW-0723">Serine/threonine-protein kinase</keyword>
<sequence length="986" mass="110392">MTLPVHPLQALETSDLMMANPTSCDNTQTPARHHQQRAYSVTAMPSELQKSVQRHQEAEHQEKLRSNQPWWQYYYQLYHYHLPPGRKPTVFGPYLLLQTMGEGEFGKVKFGIEVKTGQEVAIKLIRKDSIDSSSRMTKVEREISVLRILHHPNIVELFDVIETEKYIGIILQCATGGELFDYILAHRYLKERDASRLFAQLISGVHYMHQKHIVHRDLKLENLLLDRHRNVLITDFGFANQFSSPQDDLMSTSCGSPCYAAPELVMNQGVYVGPAVDIWSCGVILFAMLCGYLPYDDDPANPESYNINLLYKYILNTPLIFPDYISDEACDLLSLMLVPDPEKRCSMETIMAHPWLSPHTHLFVHLDSQMNPMTDETEQDAMVPDHQQRRNTIATLDQLRHPIVSAASTSTEPVIKEEEDDDNDEPQLDNKQQDQLMEEPVQSTVDEQEAKQDQIMQDQLVPEQDTTAPPAVPSKDTVPTDDPMQEEEDIITIELPPPTLTDETPPPPPNTNKDLPVRMTDTTKKGTSKEEAHVSPVPSNSKIRPKSTVSSSTEKVLHFLSGHSNTPKPTQRNTSRTRHMSLAPATTTEGSILQAKFLSSVQQQQKKKTDPTMLIPNTSASTPHPKRTSTSRYSPAAAAATTPPVSRGTRKKTLSLLVNSMTDNKMSFSHRRQSTTTPPPPEHRAPMMPSVSEHTIQTLSDKEKHRSAGKKLMDWFKKKPLSTIHRSTNQASDTTMLHHDRVTPEITSTTDLKLRTHHGAVDQEALTSRSPALVFQQVKQTLKSLGLEFKRDGGEFKLKCARHKKPAHASAKTIQHPHGNNTPFRMLLRRSSQATAATNHSSTATSTTASSSSSNEGVTIYGDTSVDPGDEVRFSVELCRIKNLPGLYIVDMRRMRGNVWAYKFIYRTLLDTLNLGGKSGYLNTTTESSLAAAAEEDHSHHRMSTASSGAGSSNVLLDEMTLSAKQESTPVIKEEPSIIIKEEITA</sequence>
<evidence type="ECO:0000256" key="4">
    <source>
        <dbReference type="ARBA" id="ARBA00022741"/>
    </source>
</evidence>
<keyword evidence="13" id="KW-1185">Reference proteome</keyword>
<feature type="region of interest" description="Disordered" evidence="9">
    <location>
        <begin position="599"/>
        <end position="649"/>
    </location>
</feature>
<evidence type="ECO:0000259" key="11">
    <source>
        <dbReference type="PROSITE" id="PS50032"/>
    </source>
</evidence>
<keyword evidence="4" id="KW-0547">Nucleotide-binding</keyword>
<dbReference type="SUPFAM" id="SSF56112">
    <property type="entry name" value="Protein kinase-like (PK-like)"/>
    <property type="match status" value="1"/>
</dbReference>